<evidence type="ECO:0000313" key="1">
    <source>
        <dbReference type="EMBL" id="RDB27946.1"/>
    </source>
</evidence>
<dbReference type="Proteomes" id="UP000076154">
    <property type="component" value="Unassembled WGS sequence"/>
</dbReference>
<organism evidence="1 2">
    <name type="scientific">Hypsizygus marmoreus</name>
    <name type="common">White beech mushroom</name>
    <name type="synonym">Agaricus marmoreus</name>
    <dbReference type="NCBI Taxonomy" id="39966"/>
    <lineage>
        <taxon>Eukaryota</taxon>
        <taxon>Fungi</taxon>
        <taxon>Dikarya</taxon>
        <taxon>Basidiomycota</taxon>
        <taxon>Agaricomycotina</taxon>
        <taxon>Agaricomycetes</taxon>
        <taxon>Agaricomycetidae</taxon>
        <taxon>Agaricales</taxon>
        <taxon>Tricholomatineae</taxon>
        <taxon>Lyophyllaceae</taxon>
        <taxon>Hypsizygus</taxon>
    </lineage>
</organism>
<dbReference type="AlphaFoldDB" id="A0A369KAK0"/>
<dbReference type="EMBL" id="LUEZ02000013">
    <property type="protein sequence ID" value="RDB27946.1"/>
    <property type="molecule type" value="Genomic_DNA"/>
</dbReference>
<proteinExistence type="predicted"/>
<comment type="caution">
    <text evidence="1">The sequence shown here is derived from an EMBL/GenBank/DDBJ whole genome shotgun (WGS) entry which is preliminary data.</text>
</comment>
<evidence type="ECO:0000313" key="2">
    <source>
        <dbReference type="Proteomes" id="UP000076154"/>
    </source>
</evidence>
<accession>A0A369KAK0</accession>
<dbReference type="InParanoid" id="A0A369KAK0"/>
<gene>
    <name evidence="1" type="ORF">Hypma_002295</name>
</gene>
<reference evidence="1" key="1">
    <citation type="submission" date="2018-04" db="EMBL/GenBank/DDBJ databases">
        <title>Whole genome sequencing of Hypsizygus marmoreus.</title>
        <authorList>
            <person name="Choi I.-G."/>
            <person name="Min B."/>
            <person name="Kim J.-G."/>
            <person name="Kim S."/>
            <person name="Oh Y.-L."/>
            <person name="Kong W.-S."/>
            <person name="Park H."/>
            <person name="Jeong J."/>
            <person name="Song E.-S."/>
        </authorList>
    </citation>
    <scope>NUCLEOTIDE SEQUENCE [LARGE SCALE GENOMIC DNA]</scope>
    <source>
        <strain evidence="1">51987-8</strain>
    </source>
</reference>
<sequence>MGFMPTFIETPRRPIFYRVVSCRGDTIYIHSRYVLPFVGATRQSFHFFEHCAGALCYRASSPHLASVETCQLDCRESGSTPIIVQVSV</sequence>
<name>A0A369KAK0_HYPMA</name>
<keyword evidence="2" id="KW-1185">Reference proteome</keyword>
<protein>
    <submittedName>
        <fullName evidence="1">Uncharacterized protein</fullName>
    </submittedName>
</protein>